<organism evidence="3 4">
    <name type="scientific">Candidatus Doudnabacteria bacterium RIFCSPHIGHO2_01_FULL_43_23</name>
    <dbReference type="NCBI Taxonomy" id="1817822"/>
    <lineage>
        <taxon>Bacteria</taxon>
        <taxon>Candidatus Doudnaibacteriota</taxon>
    </lineage>
</organism>
<dbReference type="Proteomes" id="UP000177912">
    <property type="component" value="Unassembled WGS sequence"/>
</dbReference>
<evidence type="ECO:0000256" key="2">
    <source>
        <dbReference type="SAM" id="MobiDB-lite"/>
    </source>
</evidence>
<gene>
    <name evidence="3" type="ORF">A2826_01910</name>
</gene>
<reference evidence="3 4" key="1">
    <citation type="journal article" date="2016" name="Nat. Commun.">
        <title>Thousands of microbial genomes shed light on interconnected biogeochemical processes in an aquifer system.</title>
        <authorList>
            <person name="Anantharaman K."/>
            <person name="Brown C.T."/>
            <person name="Hug L.A."/>
            <person name="Sharon I."/>
            <person name="Castelle C.J."/>
            <person name="Probst A.J."/>
            <person name="Thomas B.C."/>
            <person name="Singh A."/>
            <person name="Wilkins M.J."/>
            <person name="Karaoz U."/>
            <person name="Brodie E.L."/>
            <person name="Williams K.H."/>
            <person name="Hubbard S.S."/>
            <person name="Banfield J.F."/>
        </authorList>
    </citation>
    <scope>NUCLEOTIDE SEQUENCE [LARGE SCALE GENOMIC DNA]</scope>
</reference>
<evidence type="ECO:0000313" key="3">
    <source>
        <dbReference type="EMBL" id="OGE80846.1"/>
    </source>
</evidence>
<accession>A0A1F5NT56</accession>
<dbReference type="GO" id="GO:0005975">
    <property type="term" value="P:carbohydrate metabolic process"/>
    <property type="evidence" value="ECO:0007669"/>
    <property type="project" value="InterPro"/>
</dbReference>
<sequence>MEGEKSRYIMEMEGQSAEQVERMRKAYDVFRKHLGDMIPETKIESSPEGMQVSQEIGDSEKLKSLNELNSDEIERYRESTMNQVIELINSKLPAVREELATEIKEDDEIDLIHNIRESRLGANILVNPDNGKIFLAGLFGAEKEKSSSPEEKNAKGIRKIFGSLKDAFSQSGIKEMLSRGRTRLELEVPSDEHDIIAMTYDDFPSVYTPELLQVLDHSEKEYQAKLEKQLDEIEKLQQNPNLDANQINALQKEAQFLTKKLDQGLKATFFMNKANMDELGNEKSLEIIKEVLKRGHYIANHEAANFTGDVSGYYKGHGNLTEMEDILKKIKKNYPDHANQLLPSLVRRSGVHTTKLFEEEKEKRKAVELLAHPVAILLMAPIQKSTPKFISRIAKLCVGDGNVIIWHVGRNTETKIDNKGDFLPQSDKKSDLPPGQDHPAEIQTKACRDFLKWYIEKNGHFAPTTKEYIPELK</sequence>
<dbReference type="AlphaFoldDB" id="A0A1F5NT56"/>
<feature type="region of interest" description="Disordered" evidence="2">
    <location>
        <begin position="417"/>
        <end position="439"/>
    </location>
</feature>
<comment type="caution">
    <text evidence="3">The sequence shown here is derived from an EMBL/GenBank/DDBJ whole genome shotgun (WGS) entry which is preliminary data.</text>
</comment>
<dbReference type="Gene3D" id="3.20.20.370">
    <property type="entry name" value="Glycoside hydrolase/deacetylase"/>
    <property type="match status" value="1"/>
</dbReference>
<protein>
    <submittedName>
        <fullName evidence="3">Uncharacterized protein</fullName>
    </submittedName>
</protein>
<feature type="compositionally biased region" description="Basic and acidic residues" evidence="2">
    <location>
        <begin position="417"/>
        <end position="431"/>
    </location>
</feature>
<keyword evidence="1" id="KW-0175">Coiled coil</keyword>
<evidence type="ECO:0000256" key="1">
    <source>
        <dbReference type="SAM" id="Coils"/>
    </source>
</evidence>
<dbReference type="InterPro" id="IPR011330">
    <property type="entry name" value="Glyco_hydro/deAcase_b/a-brl"/>
</dbReference>
<name>A0A1F5NT56_9BACT</name>
<dbReference type="EMBL" id="MFEI01000019">
    <property type="protein sequence ID" value="OGE80846.1"/>
    <property type="molecule type" value="Genomic_DNA"/>
</dbReference>
<proteinExistence type="predicted"/>
<evidence type="ECO:0000313" key="4">
    <source>
        <dbReference type="Proteomes" id="UP000177912"/>
    </source>
</evidence>
<feature type="coiled-coil region" evidence="1">
    <location>
        <begin position="219"/>
        <end position="267"/>
    </location>
</feature>
<dbReference type="SUPFAM" id="SSF88713">
    <property type="entry name" value="Glycoside hydrolase/deacetylase"/>
    <property type="match status" value="2"/>
</dbReference>